<evidence type="ECO:0000256" key="1">
    <source>
        <dbReference type="SAM" id="MobiDB-lite"/>
    </source>
</evidence>
<evidence type="ECO:0000256" key="2">
    <source>
        <dbReference type="SAM" id="Phobius"/>
    </source>
</evidence>
<feature type="transmembrane region" description="Helical" evidence="2">
    <location>
        <begin position="96"/>
        <end position="115"/>
    </location>
</feature>
<sequence>MCHRSMQRDVQMSDEASSSRDLFRSSMHNTRQAVHDLVAEYRDDPEFNSIRKQMMEPFRNAARNSMLGFVGSGLAGLGLARYLAKPARMARYRPGPMGQFAIVAGAAIVGGRLIYMSSKPTAGVAQLIEGDDKLAAPICRAAASMKPCADDPECRKLMQRGGGRMYPMLSWYEACQQRSARLGGNAAGAAGPVAFSEGDGAPPLSH</sequence>
<feature type="transmembrane region" description="Helical" evidence="2">
    <location>
        <begin position="61"/>
        <end position="84"/>
    </location>
</feature>
<gene>
    <name evidence="3" type="ORF">JKP88DRAFT_348085</name>
</gene>
<proteinExistence type="predicted"/>
<keyword evidence="2" id="KW-1133">Transmembrane helix</keyword>
<keyword evidence="4" id="KW-1185">Reference proteome</keyword>
<comment type="caution">
    <text evidence="3">The sequence shown here is derived from an EMBL/GenBank/DDBJ whole genome shotgun (WGS) entry which is preliminary data.</text>
</comment>
<protein>
    <submittedName>
        <fullName evidence="3">Uncharacterized protein</fullName>
    </submittedName>
</protein>
<organism evidence="3 4">
    <name type="scientific">Tribonema minus</name>
    <dbReference type="NCBI Taxonomy" id="303371"/>
    <lineage>
        <taxon>Eukaryota</taxon>
        <taxon>Sar</taxon>
        <taxon>Stramenopiles</taxon>
        <taxon>Ochrophyta</taxon>
        <taxon>PX clade</taxon>
        <taxon>Xanthophyceae</taxon>
        <taxon>Tribonematales</taxon>
        <taxon>Tribonemataceae</taxon>
        <taxon>Tribonema</taxon>
    </lineage>
</organism>
<name>A0A835ZDC7_9STRA</name>
<dbReference type="AlphaFoldDB" id="A0A835ZDC7"/>
<accession>A0A835ZDC7</accession>
<evidence type="ECO:0000313" key="4">
    <source>
        <dbReference type="Proteomes" id="UP000664859"/>
    </source>
</evidence>
<evidence type="ECO:0000313" key="3">
    <source>
        <dbReference type="EMBL" id="KAG5186903.1"/>
    </source>
</evidence>
<keyword evidence="2" id="KW-0812">Transmembrane</keyword>
<reference evidence="3" key="1">
    <citation type="submission" date="2021-02" db="EMBL/GenBank/DDBJ databases">
        <title>First Annotated Genome of the Yellow-green Alga Tribonema minus.</title>
        <authorList>
            <person name="Mahan K.M."/>
        </authorList>
    </citation>
    <scope>NUCLEOTIDE SEQUENCE</scope>
    <source>
        <strain evidence="3">UTEX B ZZ1240</strain>
    </source>
</reference>
<feature type="region of interest" description="Disordered" evidence="1">
    <location>
        <begin position="1"/>
        <end position="25"/>
    </location>
</feature>
<dbReference type="Proteomes" id="UP000664859">
    <property type="component" value="Unassembled WGS sequence"/>
</dbReference>
<dbReference type="EMBL" id="JAFCMP010000101">
    <property type="protein sequence ID" value="KAG5186903.1"/>
    <property type="molecule type" value="Genomic_DNA"/>
</dbReference>
<keyword evidence="2" id="KW-0472">Membrane</keyword>